<evidence type="ECO:0000313" key="4">
    <source>
        <dbReference type="EMBL" id="GLY79119.1"/>
    </source>
</evidence>
<evidence type="ECO:0000259" key="3">
    <source>
        <dbReference type="PROSITE" id="PS50076"/>
    </source>
</evidence>
<dbReference type="Gene3D" id="2.10.230.10">
    <property type="entry name" value="Heat shock protein DnaJ, cysteine-rich domain"/>
    <property type="match status" value="2"/>
</dbReference>
<dbReference type="GO" id="GO:0005737">
    <property type="term" value="C:cytoplasm"/>
    <property type="evidence" value="ECO:0007669"/>
    <property type="project" value="TreeGrafter"/>
</dbReference>
<dbReference type="InterPro" id="IPR036869">
    <property type="entry name" value="J_dom_sf"/>
</dbReference>
<dbReference type="InterPro" id="IPR001305">
    <property type="entry name" value="HSP_DnaJ_Cys-rich_dom"/>
</dbReference>
<feature type="compositionally biased region" description="Pro residues" evidence="2">
    <location>
        <begin position="141"/>
        <end position="159"/>
    </location>
</feature>
<feature type="domain" description="J" evidence="3">
    <location>
        <begin position="163"/>
        <end position="220"/>
    </location>
</feature>
<proteinExistence type="predicted"/>
<evidence type="ECO:0000256" key="2">
    <source>
        <dbReference type="SAM" id="MobiDB-lite"/>
    </source>
</evidence>
<dbReference type="InterPro" id="IPR001623">
    <property type="entry name" value="DnaJ_domain"/>
</dbReference>
<feature type="domain" description="J" evidence="3">
    <location>
        <begin position="6"/>
        <end position="71"/>
    </location>
</feature>
<dbReference type="InterPro" id="IPR036410">
    <property type="entry name" value="HSP_DnaJ_Cys-rich_dom_sf"/>
</dbReference>
<feature type="region of interest" description="Disordered" evidence="2">
    <location>
        <begin position="138"/>
        <end position="160"/>
    </location>
</feature>
<dbReference type="PANTHER" id="PTHR43096">
    <property type="entry name" value="DNAJ HOMOLOG 1, MITOCHONDRIAL-RELATED"/>
    <property type="match status" value="1"/>
</dbReference>
<dbReference type="GO" id="GO:0031072">
    <property type="term" value="F:heat shock protein binding"/>
    <property type="evidence" value="ECO:0007669"/>
    <property type="project" value="InterPro"/>
</dbReference>
<evidence type="ECO:0000256" key="1">
    <source>
        <dbReference type="ARBA" id="ARBA00023186"/>
    </source>
</evidence>
<dbReference type="Gene3D" id="2.60.260.20">
    <property type="entry name" value="Urease metallochaperone UreE, N-terminal domain"/>
    <property type="match status" value="1"/>
</dbReference>
<dbReference type="SUPFAM" id="SSF57938">
    <property type="entry name" value="DnaJ/Hsp40 cysteine-rich domain"/>
    <property type="match status" value="2"/>
</dbReference>
<dbReference type="PANTHER" id="PTHR43096:SF52">
    <property type="entry name" value="DNAJ HOMOLOG 1, MITOCHONDRIAL-RELATED"/>
    <property type="match status" value="1"/>
</dbReference>
<dbReference type="RefSeq" id="WP_285630147.1">
    <property type="nucleotide sequence ID" value="NZ_BSTJ01000010.1"/>
</dbReference>
<dbReference type="PRINTS" id="PR00625">
    <property type="entry name" value="JDOMAIN"/>
</dbReference>
<reference evidence="4" key="1">
    <citation type="submission" date="2023-03" db="EMBL/GenBank/DDBJ databases">
        <title>Actinoallomurus iriomotensis NBRC 103681.</title>
        <authorList>
            <person name="Ichikawa N."/>
            <person name="Sato H."/>
            <person name="Tonouchi N."/>
        </authorList>
    </citation>
    <scope>NUCLEOTIDE SEQUENCE</scope>
    <source>
        <strain evidence="4">NBRC 103681</strain>
    </source>
</reference>
<dbReference type="Pfam" id="PF00226">
    <property type="entry name" value="DnaJ"/>
    <property type="match status" value="1"/>
</dbReference>
<dbReference type="SUPFAM" id="SSF46565">
    <property type="entry name" value="Chaperone J-domain"/>
    <property type="match status" value="2"/>
</dbReference>
<name>A0A9W6VTG8_9ACTN</name>
<dbReference type="PROSITE" id="PS50076">
    <property type="entry name" value="DNAJ_2"/>
    <property type="match status" value="2"/>
</dbReference>
<comment type="caution">
    <text evidence="4">The sequence shown here is derived from an EMBL/GenBank/DDBJ whole genome shotgun (WGS) entry which is preliminary data.</text>
</comment>
<dbReference type="GO" id="GO:0051082">
    <property type="term" value="F:unfolded protein binding"/>
    <property type="evidence" value="ECO:0007669"/>
    <property type="project" value="InterPro"/>
</dbReference>
<keyword evidence="1" id="KW-0143">Chaperone</keyword>
<dbReference type="Proteomes" id="UP001165135">
    <property type="component" value="Unassembled WGS sequence"/>
</dbReference>
<dbReference type="AlphaFoldDB" id="A0A9W6VTG8"/>
<dbReference type="SMART" id="SM00271">
    <property type="entry name" value="DnaJ"/>
    <property type="match status" value="2"/>
</dbReference>
<protein>
    <recommendedName>
        <fullName evidence="3">J domain-containing protein</fullName>
    </recommendedName>
</protein>
<dbReference type="Gene3D" id="1.10.287.110">
    <property type="entry name" value="DnaJ domain"/>
    <property type="match status" value="2"/>
</dbReference>
<dbReference type="CDD" id="cd06257">
    <property type="entry name" value="DnaJ"/>
    <property type="match status" value="2"/>
</dbReference>
<evidence type="ECO:0000313" key="5">
    <source>
        <dbReference type="Proteomes" id="UP001165135"/>
    </source>
</evidence>
<sequence length="359" mass="39044">MADQHDYYAILGVASDASAEQIRIARRAKLRAAHPDANPGDPKAAERFDYICKICEVLGDPERRRMYDQELRGRTEGTARTRVRCRTCSGSGAWRFLKCDACGGLGRVRMGFARDCPECGGSGRVPDPCFRCDGRGWNTPSAPPPRPKPPKQPKPPPRAPVRNCYEVLGVASDADAEQITERYRQVVQIVGNQVTVPDEVKAAYRRIGDSRRRRGYDRGLGLVSSNGISEEIEVHVSRRVVVEGAGSHEFVLDDREICDSCQGAGRTVHRCETCGGRGYWQFGSSVPTKCDACGGKGGAESPCHGCALSGWVATTRTIAAPVAAGSDTGTRITIRDELLGVSTLRLRVAPVPGFVRREE</sequence>
<dbReference type="EMBL" id="BSTJ01000010">
    <property type="protein sequence ID" value="GLY79119.1"/>
    <property type="molecule type" value="Genomic_DNA"/>
</dbReference>
<dbReference type="GO" id="GO:0042026">
    <property type="term" value="P:protein refolding"/>
    <property type="evidence" value="ECO:0007669"/>
    <property type="project" value="TreeGrafter"/>
</dbReference>
<accession>A0A9W6VTG8</accession>
<gene>
    <name evidence="4" type="ORF">Airi01_073860</name>
</gene>
<dbReference type="CDD" id="cd10719">
    <property type="entry name" value="DnaJ_zf"/>
    <property type="match status" value="1"/>
</dbReference>
<organism evidence="4 5">
    <name type="scientific">Actinoallomurus iriomotensis</name>
    <dbReference type="NCBI Taxonomy" id="478107"/>
    <lineage>
        <taxon>Bacteria</taxon>
        <taxon>Bacillati</taxon>
        <taxon>Actinomycetota</taxon>
        <taxon>Actinomycetes</taxon>
        <taxon>Streptosporangiales</taxon>
        <taxon>Thermomonosporaceae</taxon>
        <taxon>Actinoallomurus</taxon>
    </lineage>
</organism>